<proteinExistence type="predicted"/>
<sequence length="396" mass="44425">MSELRPSRLAARLVALLLAVFLAGCETLSFYHQAAVGQWRVIRAREPIDTLLRDDALDSQLREQLLLVQAVRRYAEVDLGLPVGDAYSDFAQLETEYPIWNVFAAPELGLEPHLWCYPIVGCLSYRGYFARADAEQTAGKLRADAMDVYVAPVAAYSTLGWFDDPVMSSFVKWPPEQLAQLLFHELAHRQLYLSGDTAFNESYATAVSFLAVEDWIAAEGKHYLPKANDAYRWRENLLRGRAISQLLMATRAELEEWYRAPLAKEAMRAGKREVLAQLQTCYDEMAAGWPNPRQYSDYIARVNNAALAGAADYSQWVEAFVAIRQQSASWQAFYAEVERIGEQPKKARDAYLRSIAKANPAEDSTTQVSSMKVTGPSFSSETCMSAAKRPLATLSH</sequence>
<dbReference type="GO" id="GO:0004177">
    <property type="term" value="F:aminopeptidase activity"/>
    <property type="evidence" value="ECO:0007669"/>
    <property type="project" value="UniProtKB-KW"/>
</dbReference>
<accession>A0ABQ6LVX7</accession>
<keyword evidence="1" id="KW-0645">Protease</keyword>
<keyword evidence="1" id="KW-0378">Hydrolase</keyword>
<dbReference type="PROSITE" id="PS51257">
    <property type="entry name" value="PROKAR_LIPOPROTEIN"/>
    <property type="match status" value="1"/>
</dbReference>
<dbReference type="PIRSF" id="PIRSF029285">
    <property type="entry name" value="Aminopept"/>
    <property type="match status" value="1"/>
</dbReference>
<keyword evidence="1" id="KW-0031">Aminopeptidase</keyword>
<organism evidence="1 2">
    <name type="scientific">Biformimicrobium ophioploci</name>
    <dbReference type="NCBI Taxonomy" id="3036711"/>
    <lineage>
        <taxon>Bacteria</taxon>
        <taxon>Pseudomonadati</taxon>
        <taxon>Pseudomonadota</taxon>
        <taxon>Gammaproteobacteria</taxon>
        <taxon>Cellvibrionales</taxon>
        <taxon>Microbulbiferaceae</taxon>
        <taxon>Biformimicrobium</taxon>
    </lineage>
</organism>
<keyword evidence="2" id="KW-1185">Reference proteome</keyword>
<reference evidence="1 2" key="1">
    <citation type="submission" date="2023-04" db="EMBL/GenBank/DDBJ databases">
        <title>Marinobulbifer ophiurae gen. nov., sp. Nov., isolate from tissue of brittle star Ophioplocus japonicus.</title>
        <authorList>
            <person name="Kawano K."/>
            <person name="Sawayama S."/>
            <person name="Nakagawa S."/>
        </authorList>
    </citation>
    <scope>NUCLEOTIDE SEQUENCE [LARGE SCALE GENOMIC DNA]</scope>
    <source>
        <strain evidence="1 2">NKW57</strain>
    </source>
</reference>
<dbReference type="Proteomes" id="UP001224392">
    <property type="component" value="Unassembled WGS sequence"/>
</dbReference>
<protein>
    <submittedName>
        <fullName evidence="1">Aminopeptidase</fullName>
    </submittedName>
</protein>
<dbReference type="RefSeq" id="WP_285762724.1">
    <property type="nucleotide sequence ID" value="NZ_BSYJ01000001.1"/>
</dbReference>
<dbReference type="Pfam" id="PF10023">
    <property type="entry name" value="Aminopep"/>
    <property type="match status" value="1"/>
</dbReference>
<dbReference type="InterPro" id="IPR014553">
    <property type="entry name" value="Aminopept"/>
</dbReference>
<evidence type="ECO:0000313" key="2">
    <source>
        <dbReference type="Proteomes" id="UP001224392"/>
    </source>
</evidence>
<dbReference type="EMBL" id="BSYJ01000001">
    <property type="protein sequence ID" value="GMG86221.1"/>
    <property type="molecule type" value="Genomic_DNA"/>
</dbReference>
<comment type="caution">
    <text evidence="1">The sequence shown here is derived from an EMBL/GenBank/DDBJ whole genome shotgun (WGS) entry which is preliminary data.</text>
</comment>
<name>A0ABQ6LVX7_9GAMM</name>
<evidence type="ECO:0000313" key="1">
    <source>
        <dbReference type="EMBL" id="GMG86221.1"/>
    </source>
</evidence>
<gene>
    <name evidence="1" type="ORF">MNKW57_05420</name>
</gene>